<dbReference type="EMBL" id="OR481006">
    <property type="protein sequence ID" value="WNO47397.1"/>
    <property type="molecule type" value="Genomic_DNA"/>
</dbReference>
<evidence type="ECO:0000313" key="1">
    <source>
        <dbReference type="EMBL" id="WNO47397.1"/>
    </source>
</evidence>
<sequence length="61" mass="7384">MLTISDYNMMNDQQQKAVRNFQETKQSIIDCQTKDCYIFWEWLHDQLIDDVKMLRELGIKA</sequence>
<name>A0AA96R6J0_9CAUD</name>
<reference evidence="1" key="1">
    <citation type="submission" date="2023-08" db="EMBL/GenBank/DDBJ databases">
        <authorList>
            <person name="Nazir A."/>
        </authorList>
    </citation>
    <scope>NUCLEOTIDE SEQUENCE</scope>
</reference>
<organism evidence="1">
    <name type="scientific">Staphylococcus phage vB_VibM_10AMN12</name>
    <dbReference type="NCBI Taxonomy" id="3076785"/>
    <lineage>
        <taxon>Viruses</taxon>
        <taxon>Duplodnaviria</taxon>
        <taxon>Heunggongvirae</taxon>
        <taxon>Uroviricota</taxon>
        <taxon>Caudoviricetes</taxon>
    </lineage>
</organism>
<protein>
    <submittedName>
        <fullName evidence="1">Uncharacterized protein</fullName>
    </submittedName>
</protein>
<proteinExistence type="predicted"/>
<accession>A0AA96R6J0</accession>